<protein>
    <submittedName>
        <fullName evidence="1">Uncharacterized protein</fullName>
    </submittedName>
</protein>
<sequence length="688" mass="77664">MDKSNPTLYEKLQAYKDESAQGLNAFADAQKVPTPSFPSKIATVEHKNNDCPSPSMLNEELFEQFESNSQPLSDAATPSGLGSTSTYSTEGLGYILLRVPFLLATGVIICFELICYFILRQFVAAWEYLYVWRGKLGLLRQKLREAKSYDEWKEAALQLDSHMGKNSWRNQPKMAYYDHKLISDLLEKTSGFRKAGQIQKLMEILLQAGLRNNVGNIDSVRLYSNTYYGTKKVVENFLTEVTESLNFIGSSPHLTSSEKKRFFKAAFRNYGRSALCLSGGASLAYFHFGVVRTLLDNNMLPKIITGTSAGSMIAAMIACRSDDELRELLNPDMHILINACEDPIMKLHRLMTTGTLFSAREFAEKCQWVTKGHTTFLEAYRMTGKILNITAVPYNSYGPTKLFNYLSTPNVVIWSAVLASSSIPSVLEPITLMIKMEDGTLEPYLGAGVKWRDGSIKTDIPIEALNAQFNVKYTIVSQANPHVAVFYYENRGSVGRPAAHRNGKGWRGGFLASSLEHYLKLDLKKWLRVLRDLELLPFIMKQDVSNLWLQKFDGNVTILPFISPSNYLHIVSDPTFGRMVDYFRNGAIKTWPKLHMIHNRTKIERTIFRWLNDLYAPNEASFDIPQEAHILPNGRPDTESGDQCIDFGTEATYAESNSSVPEVLHNNLLDYLMDIVSEEEEEDSESSS</sequence>
<evidence type="ECO:0000313" key="2">
    <source>
        <dbReference type="Proteomes" id="UP001165960"/>
    </source>
</evidence>
<dbReference type="Proteomes" id="UP001165960">
    <property type="component" value="Unassembled WGS sequence"/>
</dbReference>
<evidence type="ECO:0000313" key="1">
    <source>
        <dbReference type="EMBL" id="KAJ9066137.1"/>
    </source>
</evidence>
<dbReference type="EMBL" id="QTSX02004305">
    <property type="protein sequence ID" value="KAJ9066137.1"/>
    <property type="molecule type" value="Genomic_DNA"/>
</dbReference>
<name>A0ACC2SVL2_9FUNG</name>
<reference evidence="1" key="1">
    <citation type="submission" date="2022-04" db="EMBL/GenBank/DDBJ databases">
        <title>Genome of the entomopathogenic fungus Entomophthora muscae.</title>
        <authorList>
            <person name="Elya C."/>
            <person name="Lovett B.R."/>
            <person name="Lee E."/>
            <person name="Macias A.M."/>
            <person name="Hajek A.E."/>
            <person name="De Bivort B.L."/>
            <person name="Kasson M.T."/>
            <person name="De Fine Licht H.H."/>
            <person name="Stajich J.E."/>
        </authorList>
    </citation>
    <scope>NUCLEOTIDE SEQUENCE</scope>
    <source>
        <strain evidence="1">Berkeley</strain>
    </source>
</reference>
<comment type="caution">
    <text evidence="1">The sequence shown here is derived from an EMBL/GenBank/DDBJ whole genome shotgun (WGS) entry which is preliminary data.</text>
</comment>
<proteinExistence type="predicted"/>
<accession>A0ACC2SVL2</accession>
<organism evidence="1 2">
    <name type="scientific">Entomophthora muscae</name>
    <dbReference type="NCBI Taxonomy" id="34485"/>
    <lineage>
        <taxon>Eukaryota</taxon>
        <taxon>Fungi</taxon>
        <taxon>Fungi incertae sedis</taxon>
        <taxon>Zoopagomycota</taxon>
        <taxon>Entomophthoromycotina</taxon>
        <taxon>Entomophthoromycetes</taxon>
        <taxon>Entomophthorales</taxon>
        <taxon>Entomophthoraceae</taxon>
        <taxon>Entomophthora</taxon>
    </lineage>
</organism>
<keyword evidence="2" id="KW-1185">Reference proteome</keyword>
<gene>
    <name evidence="1" type="ORF">DSO57_1012537</name>
</gene>